<dbReference type="InterPro" id="IPR000415">
    <property type="entry name" value="Nitroreductase-like"/>
</dbReference>
<protein>
    <submittedName>
        <fullName evidence="4">Unannotated protein</fullName>
    </submittedName>
</protein>
<dbReference type="InterPro" id="IPR029479">
    <property type="entry name" value="Nitroreductase"/>
</dbReference>
<dbReference type="GO" id="GO:0016491">
    <property type="term" value="F:oxidoreductase activity"/>
    <property type="evidence" value="ECO:0007669"/>
    <property type="project" value="UniProtKB-KW"/>
</dbReference>
<proteinExistence type="inferred from homology"/>
<gene>
    <name evidence="4" type="ORF">UFOPK1852_00294</name>
</gene>
<evidence type="ECO:0000313" key="4">
    <source>
        <dbReference type="EMBL" id="CAB4604237.1"/>
    </source>
</evidence>
<dbReference type="EMBL" id="CAEZUS010000030">
    <property type="protein sequence ID" value="CAB4604237.1"/>
    <property type="molecule type" value="Genomic_DNA"/>
</dbReference>
<name>A0A6J6GSI6_9ZZZZ</name>
<dbReference type="SUPFAM" id="SSF55469">
    <property type="entry name" value="FMN-dependent nitroreductase-like"/>
    <property type="match status" value="1"/>
</dbReference>
<keyword evidence="2" id="KW-0560">Oxidoreductase</keyword>
<evidence type="ECO:0000256" key="2">
    <source>
        <dbReference type="ARBA" id="ARBA00023002"/>
    </source>
</evidence>
<dbReference type="Pfam" id="PF00881">
    <property type="entry name" value="Nitroreductase"/>
    <property type="match status" value="1"/>
</dbReference>
<sequence>MIAKTATPIHPVLANRRSPRSFDASSSISKEDLLAILESARWAPSANNFQPWRFHVGVRGDDVFSAVLAALVPFNQSWANRASALIMVSIVNQNEDGTPRAISGFDAGLAVSQLTFEAHSRGQVAHQMAGFDAVIASESFGLPKNISPIVVIAIGTQGSPDQLEGILLERENAPRERKELTEIVLAGLPN</sequence>
<feature type="domain" description="Nitroreductase" evidence="3">
    <location>
        <begin position="14"/>
        <end position="56"/>
    </location>
</feature>
<reference evidence="4" key="1">
    <citation type="submission" date="2020-05" db="EMBL/GenBank/DDBJ databases">
        <authorList>
            <person name="Chiriac C."/>
            <person name="Salcher M."/>
            <person name="Ghai R."/>
            <person name="Kavagutti S V."/>
        </authorList>
    </citation>
    <scope>NUCLEOTIDE SEQUENCE</scope>
</reference>
<dbReference type="PANTHER" id="PTHR43673:SF10">
    <property type="entry name" value="NADH DEHYDROGENASE_NAD(P)H NITROREDUCTASE XCC3605-RELATED"/>
    <property type="match status" value="1"/>
</dbReference>
<dbReference type="Gene3D" id="3.40.109.10">
    <property type="entry name" value="NADH Oxidase"/>
    <property type="match status" value="1"/>
</dbReference>
<evidence type="ECO:0000256" key="1">
    <source>
        <dbReference type="ARBA" id="ARBA00007118"/>
    </source>
</evidence>
<organism evidence="4">
    <name type="scientific">freshwater metagenome</name>
    <dbReference type="NCBI Taxonomy" id="449393"/>
    <lineage>
        <taxon>unclassified sequences</taxon>
        <taxon>metagenomes</taxon>
        <taxon>ecological metagenomes</taxon>
    </lineage>
</organism>
<dbReference type="CDD" id="cd02138">
    <property type="entry name" value="TdsD-like"/>
    <property type="match status" value="1"/>
</dbReference>
<dbReference type="AlphaFoldDB" id="A0A6J6GSI6"/>
<dbReference type="PANTHER" id="PTHR43673">
    <property type="entry name" value="NAD(P)H NITROREDUCTASE YDGI-RELATED"/>
    <property type="match status" value="1"/>
</dbReference>
<accession>A0A6J6GSI6</accession>
<comment type="similarity">
    <text evidence="1">Belongs to the nitroreductase family.</text>
</comment>
<evidence type="ECO:0000259" key="3">
    <source>
        <dbReference type="Pfam" id="PF00881"/>
    </source>
</evidence>